<organism evidence="3 4">
    <name type="scientific">Apiospora rasikravindrae</name>
    <dbReference type="NCBI Taxonomy" id="990691"/>
    <lineage>
        <taxon>Eukaryota</taxon>
        <taxon>Fungi</taxon>
        <taxon>Dikarya</taxon>
        <taxon>Ascomycota</taxon>
        <taxon>Pezizomycotina</taxon>
        <taxon>Sordariomycetes</taxon>
        <taxon>Xylariomycetidae</taxon>
        <taxon>Amphisphaeriales</taxon>
        <taxon>Apiosporaceae</taxon>
        <taxon>Apiospora</taxon>
    </lineage>
</organism>
<evidence type="ECO:0000313" key="4">
    <source>
        <dbReference type="Proteomes" id="UP001444661"/>
    </source>
</evidence>
<feature type="domain" description="DUF7607" evidence="2">
    <location>
        <begin position="24"/>
        <end position="128"/>
    </location>
</feature>
<comment type="caution">
    <text evidence="3">The sequence shown here is derived from an EMBL/GenBank/DDBJ whole genome shotgun (WGS) entry which is preliminary data.</text>
</comment>
<name>A0ABR1SDS8_9PEZI</name>
<protein>
    <recommendedName>
        <fullName evidence="2">DUF7607 domain-containing protein</fullName>
    </recommendedName>
</protein>
<feature type="region of interest" description="Disordered" evidence="1">
    <location>
        <begin position="125"/>
        <end position="151"/>
    </location>
</feature>
<dbReference type="Proteomes" id="UP001444661">
    <property type="component" value="Unassembled WGS sequence"/>
</dbReference>
<feature type="compositionally biased region" description="Polar residues" evidence="1">
    <location>
        <begin position="1"/>
        <end position="17"/>
    </location>
</feature>
<feature type="compositionally biased region" description="Basic and acidic residues" evidence="1">
    <location>
        <begin position="137"/>
        <end position="151"/>
    </location>
</feature>
<evidence type="ECO:0000259" key="2">
    <source>
        <dbReference type="Pfam" id="PF24580"/>
    </source>
</evidence>
<accession>A0ABR1SDS8</accession>
<keyword evidence="4" id="KW-1185">Reference proteome</keyword>
<evidence type="ECO:0000256" key="1">
    <source>
        <dbReference type="SAM" id="MobiDB-lite"/>
    </source>
</evidence>
<dbReference type="Pfam" id="PF24580">
    <property type="entry name" value="DUF7607"/>
    <property type="match status" value="1"/>
</dbReference>
<proteinExistence type="predicted"/>
<gene>
    <name evidence="3" type="ORF">PG993_010734</name>
</gene>
<reference evidence="3 4" key="1">
    <citation type="submission" date="2023-01" db="EMBL/GenBank/DDBJ databases">
        <title>Analysis of 21 Apiospora genomes using comparative genomics revels a genus with tremendous synthesis potential of carbohydrate active enzymes and secondary metabolites.</title>
        <authorList>
            <person name="Sorensen T."/>
        </authorList>
    </citation>
    <scope>NUCLEOTIDE SEQUENCE [LARGE SCALE GENOMIC DNA]</scope>
    <source>
        <strain evidence="3 4">CBS 33761</strain>
    </source>
</reference>
<feature type="region of interest" description="Disordered" evidence="1">
    <location>
        <begin position="1"/>
        <end position="21"/>
    </location>
</feature>
<sequence>MVDDGAQSQHDGAQQHLTADKARNELSQAVERFATDWARRKARPLEYDAPRIVEKLHTETSAEIARNLKQQLVNFGQRIDYLRRQLLSPPTEWRTDVELVEAAAAIKPSAEDRVLLWKMRLAAQVSPPEHPSLIKCRKPEASRPPQRHVDS</sequence>
<dbReference type="InterPro" id="IPR056026">
    <property type="entry name" value="DUF7607"/>
</dbReference>
<dbReference type="EMBL" id="JAQQWK010000010">
    <property type="protein sequence ID" value="KAK8029443.1"/>
    <property type="molecule type" value="Genomic_DNA"/>
</dbReference>
<evidence type="ECO:0000313" key="3">
    <source>
        <dbReference type="EMBL" id="KAK8029443.1"/>
    </source>
</evidence>